<name>A0ABP0QQ17_9DINO</name>
<dbReference type="InterPro" id="IPR014001">
    <property type="entry name" value="Helicase_ATP-bd"/>
</dbReference>
<dbReference type="Proteomes" id="UP001642464">
    <property type="component" value="Unassembled WGS sequence"/>
</dbReference>
<dbReference type="Pfam" id="PF21010">
    <property type="entry name" value="HA2_C"/>
    <property type="match status" value="1"/>
</dbReference>
<keyword evidence="7" id="KW-0508">mRNA splicing</keyword>
<evidence type="ECO:0000256" key="2">
    <source>
        <dbReference type="ARBA" id="ARBA00022664"/>
    </source>
</evidence>
<dbReference type="InterPro" id="IPR027417">
    <property type="entry name" value="P-loop_NTPase"/>
</dbReference>
<evidence type="ECO:0000259" key="9">
    <source>
        <dbReference type="PROSITE" id="PS51192"/>
    </source>
</evidence>
<dbReference type="InterPro" id="IPR011709">
    <property type="entry name" value="DEAD-box_helicase_OB_fold"/>
</dbReference>
<dbReference type="PROSITE" id="PS51192">
    <property type="entry name" value="HELICASE_ATP_BIND_1"/>
    <property type="match status" value="1"/>
</dbReference>
<dbReference type="PROSITE" id="PS51194">
    <property type="entry name" value="HELICASE_CTER"/>
    <property type="match status" value="1"/>
</dbReference>
<dbReference type="Pfam" id="PF13401">
    <property type="entry name" value="AAA_22"/>
    <property type="match status" value="1"/>
</dbReference>
<keyword evidence="12" id="KW-1185">Reference proteome</keyword>
<dbReference type="SUPFAM" id="SSF52540">
    <property type="entry name" value="P-loop containing nucleoside triphosphate hydrolases"/>
    <property type="match status" value="1"/>
</dbReference>
<keyword evidence="6" id="KW-0067">ATP-binding</keyword>
<keyword evidence="3" id="KW-0547">Nucleotide-binding</keyword>
<evidence type="ECO:0000313" key="12">
    <source>
        <dbReference type="Proteomes" id="UP001642464"/>
    </source>
</evidence>
<evidence type="ECO:0000259" key="10">
    <source>
        <dbReference type="PROSITE" id="PS51194"/>
    </source>
</evidence>
<evidence type="ECO:0000313" key="11">
    <source>
        <dbReference type="EMBL" id="CAK9090360.1"/>
    </source>
</evidence>
<dbReference type="PANTHER" id="PTHR18934:SF109">
    <property type="entry name" value="ATP-DEPENDENT RNA HELICASE DHX15 HOMOLOG"/>
    <property type="match status" value="1"/>
</dbReference>
<protein>
    <recommendedName>
        <fullName evidence="1">RNA helicase</fullName>
        <ecNumber evidence="1">3.6.4.13</ecNumber>
    </recommendedName>
</protein>
<evidence type="ECO:0000256" key="1">
    <source>
        <dbReference type="ARBA" id="ARBA00012552"/>
    </source>
</evidence>
<dbReference type="Pfam" id="PF07717">
    <property type="entry name" value="OB_NTP_bind"/>
    <property type="match status" value="1"/>
</dbReference>
<proteinExistence type="predicted"/>
<dbReference type="EC" id="3.6.4.13" evidence="1"/>
<reference evidence="11 12" key="1">
    <citation type="submission" date="2024-02" db="EMBL/GenBank/DDBJ databases">
        <authorList>
            <person name="Chen Y."/>
            <person name="Shah S."/>
            <person name="Dougan E. K."/>
            <person name="Thang M."/>
            <person name="Chan C."/>
        </authorList>
    </citation>
    <scope>NUCLEOTIDE SEQUENCE [LARGE SCALE GENOMIC DNA]</scope>
</reference>
<comment type="catalytic activity">
    <reaction evidence="8">
        <text>ATP + H2O = ADP + phosphate + H(+)</text>
        <dbReference type="Rhea" id="RHEA:13065"/>
        <dbReference type="ChEBI" id="CHEBI:15377"/>
        <dbReference type="ChEBI" id="CHEBI:15378"/>
        <dbReference type="ChEBI" id="CHEBI:30616"/>
        <dbReference type="ChEBI" id="CHEBI:43474"/>
        <dbReference type="ChEBI" id="CHEBI:456216"/>
        <dbReference type="EC" id="3.6.4.13"/>
    </reaction>
</comment>
<dbReference type="SMART" id="SM00487">
    <property type="entry name" value="DEXDc"/>
    <property type="match status" value="1"/>
</dbReference>
<dbReference type="GO" id="GO:0004386">
    <property type="term" value="F:helicase activity"/>
    <property type="evidence" value="ECO:0007669"/>
    <property type="project" value="UniProtKB-KW"/>
</dbReference>
<accession>A0ABP0QQ17</accession>
<dbReference type="InterPro" id="IPR001650">
    <property type="entry name" value="Helicase_C-like"/>
</dbReference>
<keyword evidence="5 11" id="KW-0347">Helicase</keyword>
<evidence type="ECO:0000256" key="4">
    <source>
        <dbReference type="ARBA" id="ARBA00022801"/>
    </source>
</evidence>
<dbReference type="Pfam" id="PF04408">
    <property type="entry name" value="WHD_HA2"/>
    <property type="match status" value="1"/>
</dbReference>
<gene>
    <name evidence="11" type="ORF">SCF082_LOCUS42620</name>
</gene>
<keyword evidence="2" id="KW-0507">mRNA processing</keyword>
<comment type="caution">
    <text evidence="11">The sequence shown here is derived from an EMBL/GenBank/DDBJ whole genome shotgun (WGS) entry which is preliminary data.</text>
</comment>
<dbReference type="Gene3D" id="1.20.120.1080">
    <property type="match status" value="1"/>
</dbReference>
<evidence type="ECO:0000256" key="3">
    <source>
        <dbReference type="ARBA" id="ARBA00022741"/>
    </source>
</evidence>
<evidence type="ECO:0000256" key="6">
    <source>
        <dbReference type="ARBA" id="ARBA00022840"/>
    </source>
</evidence>
<dbReference type="EMBL" id="CAXAMM010039990">
    <property type="protein sequence ID" value="CAK9090360.1"/>
    <property type="molecule type" value="Genomic_DNA"/>
</dbReference>
<evidence type="ECO:0000256" key="7">
    <source>
        <dbReference type="ARBA" id="ARBA00023187"/>
    </source>
</evidence>
<dbReference type="Gene3D" id="3.40.50.300">
    <property type="entry name" value="P-loop containing nucleotide triphosphate hydrolases"/>
    <property type="match status" value="2"/>
</dbReference>
<keyword evidence="4" id="KW-0378">Hydrolase</keyword>
<dbReference type="InterPro" id="IPR049945">
    <property type="entry name" value="AAA_22"/>
</dbReference>
<dbReference type="InterPro" id="IPR048333">
    <property type="entry name" value="HA2_WH"/>
</dbReference>
<dbReference type="PANTHER" id="PTHR18934">
    <property type="entry name" value="ATP-DEPENDENT RNA HELICASE"/>
    <property type="match status" value="1"/>
</dbReference>
<feature type="domain" description="Helicase ATP-binding" evidence="9">
    <location>
        <begin position="97"/>
        <end position="264"/>
    </location>
</feature>
<dbReference type="InterPro" id="IPR007502">
    <property type="entry name" value="Helicase-assoc_dom"/>
</dbReference>
<evidence type="ECO:0000256" key="8">
    <source>
        <dbReference type="ARBA" id="ARBA00047984"/>
    </source>
</evidence>
<sequence length="745" mass="84373">MEGTAITAEMLQQLYQTDAQPQAERAADVQSNMQSNAANAALQWQQMLQQMQMGEEYEDPPRQNQNPLTGSLYTPRFYYLLEKRQRLPAWAARQEFLKLMQNNQVLVLVGEPGSGKTTQLPQILLDAGYHVQLGQVRAICCVQPTQLATISAATRICEELEVQVGSFVGHVTRFEDRTSGDSLLRFVTEEALFREALEDPLLERYSVIILDEVQQRTCEMDVLLGILKMVMQRRPELKLLLLSSSEEVRKVQSHFEGAPLLKVPHRTFAVEVLHTQEAERDYLKAAVRTTIQVHTTEPDGDILLFLPHEDEIDLACQMLRKEAVHLPVHLDARPIYVGLPLMDIQRAFEPAPSRMGAVKSVRKVVVATNVAETSLCIDHIVYVIDTGLVKQRAYNPRTRVEAQIVTPISKTSALQRARLAARTKPGKCFRLYPERAQSEWPPMIQPEIKRSNLTTMVLMLKRLGFDDVVHFDFVDPPSPEALMRALQTLNNLGCIDNNGNITEVGNQASRLPVDPQIAKMLIEGPKHRCSNEALSIAAMLSSLPVWLRPNDAFRAANEAKARFAHMDGDHLTLLNVFHAYKQQIQDGHDAVRFCAENFISIRAMRHAEVARDSLKVIMESIGLQMVSTDFQDKEYYPNIRRCLVSGFFTQVACLESEKRAAYSMLREGQEVILHPSTSLGHRPEWLVFHELCLSSKLFIKTGTQIKPEWLFDIAPSGYFDAQRINEKCSARAKLDRLLTRRFSQG</sequence>
<dbReference type="CDD" id="cd18791">
    <property type="entry name" value="SF2_C_RHA"/>
    <property type="match status" value="1"/>
</dbReference>
<evidence type="ECO:0000256" key="5">
    <source>
        <dbReference type="ARBA" id="ARBA00022806"/>
    </source>
</evidence>
<feature type="domain" description="Helicase C-terminal" evidence="10">
    <location>
        <begin position="286"/>
        <end position="464"/>
    </location>
</feature>
<organism evidence="11 12">
    <name type="scientific">Durusdinium trenchii</name>
    <dbReference type="NCBI Taxonomy" id="1381693"/>
    <lineage>
        <taxon>Eukaryota</taxon>
        <taxon>Sar</taxon>
        <taxon>Alveolata</taxon>
        <taxon>Dinophyceae</taxon>
        <taxon>Suessiales</taxon>
        <taxon>Symbiodiniaceae</taxon>
        <taxon>Durusdinium</taxon>
    </lineage>
</organism>
<dbReference type="SMART" id="SM00847">
    <property type="entry name" value="HA2"/>
    <property type="match status" value="1"/>
</dbReference>